<protein>
    <submittedName>
        <fullName evidence="1">Uncharacterized protein</fullName>
    </submittedName>
</protein>
<dbReference type="AlphaFoldDB" id="A0A1G2BMR6"/>
<gene>
    <name evidence="1" type="ORF">A2677_03885</name>
</gene>
<organism evidence="1 2">
    <name type="scientific">Candidatus Komeilibacteria bacterium RIFCSPHIGHO2_01_FULL_52_14</name>
    <dbReference type="NCBI Taxonomy" id="1798549"/>
    <lineage>
        <taxon>Bacteria</taxon>
        <taxon>Candidatus Komeiliibacteriota</taxon>
    </lineage>
</organism>
<accession>A0A1G2BMR6</accession>
<reference evidence="1 2" key="1">
    <citation type="journal article" date="2016" name="Nat. Commun.">
        <title>Thousands of microbial genomes shed light on interconnected biogeochemical processes in an aquifer system.</title>
        <authorList>
            <person name="Anantharaman K."/>
            <person name="Brown C.T."/>
            <person name="Hug L.A."/>
            <person name="Sharon I."/>
            <person name="Castelle C.J."/>
            <person name="Probst A.J."/>
            <person name="Thomas B.C."/>
            <person name="Singh A."/>
            <person name="Wilkins M.J."/>
            <person name="Karaoz U."/>
            <person name="Brodie E.L."/>
            <person name="Williams K.H."/>
            <person name="Hubbard S.S."/>
            <person name="Banfield J.F."/>
        </authorList>
    </citation>
    <scope>NUCLEOTIDE SEQUENCE [LARGE SCALE GENOMIC DNA]</scope>
</reference>
<sequence>MSRNNGKMPPFPKGFYVQHETVGTVLVRDHAWERFHEYCPRDEQSVGGPFMPTQNFLAWLFSTSFERAATVTGVARPSRQRYPWKQLRFYDPRLDLTFIVAKNDGRPLRMMTVLKGL</sequence>
<name>A0A1G2BMR6_9BACT</name>
<evidence type="ECO:0000313" key="2">
    <source>
        <dbReference type="Proteomes" id="UP000177817"/>
    </source>
</evidence>
<dbReference type="EMBL" id="MHKK01000030">
    <property type="protein sequence ID" value="OGY89567.1"/>
    <property type="molecule type" value="Genomic_DNA"/>
</dbReference>
<comment type="caution">
    <text evidence="1">The sequence shown here is derived from an EMBL/GenBank/DDBJ whole genome shotgun (WGS) entry which is preliminary data.</text>
</comment>
<proteinExistence type="predicted"/>
<dbReference type="Proteomes" id="UP000177817">
    <property type="component" value="Unassembled WGS sequence"/>
</dbReference>
<evidence type="ECO:0000313" key="1">
    <source>
        <dbReference type="EMBL" id="OGY89567.1"/>
    </source>
</evidence>